<reference evidence="2" key="1">
    <citation type="submission" date="2020-05" db="EMBL/GenBank/DDBJ databases">
        <authorList>
            <person name="Chiriac C."/>
            <person name="Salcher M."/>
            <person name="Ghai R."/>
            <person name="Kavagutti S V."/>
        </authorList>
    </citation>
    <scope>NUCLEOTIDE SEQUENCE</scope>
</reference>
<gene>
    <name evidence="2" type="ORF">UFOVP181_108</name>
    <name evidence="1" type="ORF">UFOVP57_54</name>
</gene>
<dbReference type="EMBL" id="LR798231">
    <property type="protein sequence ID" value="CAB5208660.1"/>
    <property type="molecule type" value="Genomic_DNA"/>
</dbReference>
<sequence length="45" mass="5149">MTKYKLVVYQGVNWDNYLMCPKKNGTIKGESIENNNPFNHGISDS</sequence>
<protein>
    <submittedName>
        <fullName evidence="2">Uncharacterized protein</fullName>
    </submittedName>
</protein>
<name>A0A6J7WDT8_9CAUD</name>
<dbReference type="EMBL" id="LR796187">
    <property type="protein sequence ID" value="CAB4125137.1"/>
    <property type="molecule type" value="Genomic_DNA"/>
</dbReference>
<evidence type="ECO:0000313" key="1">
    <source>
        <dbReference type="EMBL" id="CAB4125137.1"/>
    </source>
</evidence>
<proteinExistence type="predicted"/>
<accession>A0A6J7WDT8</accession>
<evidence type="ECO:0000313" key="2">
    <source>
        <dbReference type="EMBL" id="CAB5208660.1"/>
    </source>
</evidence>
<organism evidence="2">
    <name type="scientific">uncultured Caudovirales phage</name>
    <dbReference type="NCBI Taxonomy" id="2100421"/>
    <lineage>
        <taxon>Viruses</taxon>
        <taxon>Duplodnaviria</taxon>
        <taxon>Heunggongvirae</taxon>
        <taxon>Uroviricota</taxon>
        <taxon>Caudoviricetes</taxon>
        <taxon>Peduoviridae</taxon>
        <taxon>Maltschvirus</taxon>
        <taxon>Maltschvirus maltsch</taxon>
    </lineage>
</organism>